<evidence type="ECO:0000313" key="4">
    <source>
        <dbReference type="Proteomes" id="UP000070121"/>
    </source>
</evidence>
<dbReference type="OrthoDB" id="4364105at2759"/>
<evidence type="ECO:0000256" key="1">
    <source>
        <dbReference type="SAM" id="Phobius"/>
    </source>
</evidence>
<dbReference type="Proteomes" id="UP000070121">
    <property type="component" value="Unassembled WGS sequence"/>
</dbReference>
<organism evidence="3 4">
    <name type="scientific">Colletotrichum salicis</name>
    <dbReference type="NCBI Taxonomy" id="1209931"/>
    <lineage>
        <taxon>Eukaryota</taxon>
        <taxon>Fungi</taxon>
        <taxon>Dikarya</taxon>
        <taxon>Ascomycota</taxon>
        <taxon>Pezizomycotina</taxon>
        <taxon>Sordariomycetes</taxon>
        <taxon>Hypocreomycetidae</taxon>
        <taxon>Glomerellales</taxon>
        <taxon>Glomerellaceae</taxon>
        <taxon>Colletotrichum</taxon>
        <taxon>Colletotrichum acutatum species complex</taxon>
    </lineage>
</organism>
<gene>
    <name evidence="3" type="ORF">CSAL01_08774</name>
</gene>
<comment type="caution">
    <text evidence="3">The sequence shown here is derived from an EMBL/GenBank/DDBJ whole genome shotgun (WGS) entry which is preliminary data.</text>
</comment>
<dbReference type="AlphaFoldDB" id="A0A135SQQ8"/>
<protein>
    <recommendedName>
        <fullName evidence="2">T cell CD4 receptor C-terminal region domain-containing protein</fullName>
    </recommendedName>
</protein>
<dbReference type="Pfam" id="PF12104">
    <property type="entry name" value="Tcell_CD4_C"/>
    <property type="match status" value="1"/>
</dbReference>
<accession>A0A135SQQ8</accession>
<evidence type="ECO:0000313" key="3">
    <source>
        <dbReference type="EMBL" id="KXH38216.1"/>
    </source>
</evidence>
<dbReference type="EMBL" id="JFFI01002293">
    <property type="protein sequence ID" value="KXH38216.1"/>
    <property type="molecule type" value="Genomic_DNA"/>
</dbReference>
<reference evidence="3 4" key="1">
    <citation type="submission" date="2014-02" db="EMBL/GenBank/DDBJ databases">
        <title>The genome sequence of Colletotrichum salicis CBS 607.94.</title>
        <authorList>
            <person name="Baroncelli R."/>
            <person name="Thon M.R."/>
        </authorList>
    </citation>
    <scope>NUCLEOTIDE SEQUENCE [LARGE SCALE GENOMIC DNA]</scope>
    <source>
        <strain evidence="3 4">CBS 607.94</strain>
    </source>
</reference>
<sequence length="250" mass="27656">MPHRSLTSISGGEVYHNFMSKVSVSAPPSSCYPSGWDRVEGISRLNFSPGVCPEGWTYYSMAHTYTLDPTSAYCCDRYVGTIFFAIAYVACVYELNADPRWSGFNYTWVDGLACAAWGPKTETFSNPEDAKSDQVLMMHTPWTVAWYASDTATLTPKLPTLASLMIVPTWTTGQTIPDGVYDYKPPRLESGPDFTQDSLFMFLVAGIPVIVFVLICSCVFCCIRNCRKKRRQEKAAIVAATNDAPASPPK</sequence>
<feature type="domain" description="T cell CD4 receptor C-terminal region" evidence="2">
    <location>
        <begin position="206"/>
        <end position="236"/>
    </location>
</feature>
<evidence type="ECO:0000259" key="2">
    <source>
        <dbReference type="Pfam" id="PF12104"/>
    </source>
</evidence>
<keyword evidence="4" id="KW-1185">Reference proteome</keyword>
<keyword evidence="1" id="KW-0812">Transmembrane</keyword>
<feature type="transmembrane region" description="Helical" evidence="1">
    <location>
        <begin position="199"/>
        <end position="223"/>
    </location>
</feature>
<keyword evidence="1" id="KW-0472">Membrane</keyword>
<keyword evidence="1" id="KW-1133">Transmembrane helix</keyword>
<dbReference type="InterPro" id="IPR021963">
    <property type="entry name" value="Tcell_CD4_Cterm"/>
</dbReference>
<proteinExistence type="predicted"/>
<name>A0A135SQQ8_9PEZI</name>